<dbReference type="InterPro" id="IPR009683">
    <property type="entry name" value="Extensin-like_C"/>
</dbReference>
<name>A0AAU8AIP5_9RHOB</name>
<evidence type="ECO:0000256" key="1">
    <source>
        <dbReference type="SAM" id="MobiDB-lite"/>
    </source>
</evidence>
<evidence type="ECO:0000313" key="3">
    <source>
        <dbReference type="EMBL" id="XCC94780.1"/>
    </source>
</evidence>
<reference evidence="3" key="1">
    <citation type="submission" date="2023-02" db="EMBL/GenBank/DDBJ databases">
        <title>Description and genomic characterization of Salipiger bruguierae sp. nov., isolated from the sediment of mangrove plant Bruguiera sexangula.</title>
        <authorList>
            <person name="Long M."/>
        </authorList>
    </citation>
    <scope>NUCLEOTIDE SEQUENCE</scope>
    <source>
        <strain evidence="3">H15</strain>
    </source>
</reference>
<dbReference type="Pfam" id="PF06904">
    <property type="entry name" value="Extensin-like_C"/>
    <property type="match status" value="1"/>
</dbReference>
<proteinExistence type="predicted"/>
<dbReference type="RefSeq" id="WP_353473608.1">
    <property type="nucleotide sequence ID" value="NZ_CP123384.1"/>
</dbReference>
<organism evidence="3">
    <name type="scientific">Alloyangia sp. H15</name>
    <dbReference type="NCBI Taxonomy" id="3029062"/>
    <lineage>
        <taxon>Bacteria</taxon>
        <taxon>Pseudomonadati</taxon>
        <taxon>Pseudomonadota</taxon>
        <taxon>Alphaproteobacteria</taxon>
        <taxon>Rhodobacterales</taxon>
        <taxon>Roseobacteraceae</taxon>
        <taxon>Alloyangia</taxon>
    </lineage>
</organism>
<accession>A0AAU8AIP5</accession>
<feature type="compositionally biased region" description="Low complexity" evidence="1">
    <location>
        <begin position="29"/>
        <end position="57"/>
    </location>
</feature>
<dbReference type="EMBL" id="CP123384">
    <property type="protein sequence ID" value="XCC94780.1"/>
    <property type="molecule type" value="Genomic_DNA"/>
</dbReference>
<evidence type="ECO:0000259" key="2">
    <source>
        <dbReference type="Pfam" id="PF06904"/>
    </source>
</evidence>
<dbReference type="AlphaFoldDB" id="A0AAU8AIP5"/>
<gene>
    <name evidence="3" type="ORF">PVT71_06090</name>
</gene>
<feature type="region of interest" description="Disordered" evidence="1">
    <location>
        <begin position="1"/>
        <end position="67"/>
    </location>
</feature>
<sequence>MLLASSLAAAPETAPDASLRPVAREGAGASTAETSAPDTSTTEAPASATPPVTAAESGTLERPKARPGALEATLGDTGAQEPPADVPAFVPERAARDIAMRLAFAARSPLAIPMSLRPSPRSRDVVEKALAIRRERTRGAVCGDPDLQGTVIGSVPGRVSGCGLDDAIKLRSVSGLALSTRATIDCTTARALKSWVDKTVVPAVGATGGGVASLRVAGSYACRGRNNQAGAKISEHGRGRAIDIAAIGLKDGSEISVLKDWGSGSDGRILRKLHSGACGPFGTVLGPESDSFHKDHLHLDTARYRSGSYCR</sequence>
<protein>
    <submittedName>
        <fullName evidence="3">Extensin family protein</fullName>
    </submittedName>
</protein>
<feature type="domain" description="Extensin-like C-terminal" evidence="2">
    <location>
        <begin position="160"/>
        <end position="311"/>
    </location>
</feature>